<comment type="caution">
    <text evidence="1">The sequence shown here is derived from an EMBL/GenBank/DDBJ whole genome shotgun (WGS) entry which is preliminary data.</text>
</comment>
<feature type="non-terminal residue" evidence="1">
    <location>
        <position position="1"/>
    </location>
</feature>
<evidence type="ECO:0000313" key="2">
    <source>
        <dbReference type="Proteomes" id="UP001140087"/>
    </source>
</evidence>
<organism evidence="1 2">
    <name type="scientific">Coemansia helicoidea</name>
    <dbReference type="NCBI Taxonomy" id="1286919"/>
    <lineage>
        <taxon>Eukaryota</taxon>
        <taxon>Fungi</taxon>
        <taxon>Fungi incertae sedis</taxon>
        <taxon>Zoopagomycota</taxon>
        <taxon>Kickxellomycotina</taxon>
        <taxon>Kickxellomycetes</taxon>
        <taxon>Kickxellales</taxon>
        <taxon>Kickxellaceae</taxon>
        <taxon>Coemansia</taxon>
    </lineage>
</organism>
<keyword evidence="2" id="KW-1185">Reference proteome</keyword>
<accession>A0ACC1LAZ4</accession>
<evidence type="ECO:0000313" key="1">
    <source>
        <dbReference type="EMBL" id="KAJ2804999.1"/>
    </source>
</evidence>
<name>A0ACC1LAZ4_9FUNG</name>
<dbReference type="EMBL" id="JANBUN010000292">
    <property type="protein sequence ID" value="KAJ2804999.1"/>
    <property type="molecule type" value="Genomic_DNA"/>
</dbReference>
<protein>
    <submittedName>
        <fullName evidence="1">Pre-mRNA-splicing factor cef1</fullName>
    </submittedName>
</protein>
<sequence length="493" mass="52271">AASEVAAREEAEQAAKRSRLVLPAPQVSDTDLATLAKLGQQGALARGLVAADGTGAPTDGLVDTHSQTPSVAAMRTPQVPVQSDRIMNEALAQRAMASQATPLLGDQGALATQREAGTGFRGAAPASGTMATPNPLATPLRAMPTPHERKSAARGLREQLARKLAAIPQPKNEFEIVVPEPVSDAAAAETADGVAALTISADAVGSAAAVEDQADIDRRMDAERRRAAEVELERRSQSVKRDLPRPDMLAGGALAVAGDASIPGPVLELISAEMRALILRDAQEHPVPDVPPLRLSDPAAAAELEAVSDSMLAVARALVAEEAAAMRGEAEDAYKRLAGPAGDGLWRAAEDAAVWLPQAQAYRPAREIGAADWIEKHRRDLAARREVMAADAARAAKIERKLAVALGGYQARAKTLCESIQAAYSEYEQTRLDSEAFTRLHAAEQATVPARLEAAEAEVRVVETRERYLQSEYRDLLEHRNRLAARLAGHSPK</sequence>
<proteinExistence type="predicted"/>
<dbReference type="Proteomes" id="UP001140087">
    <property type="component" value="Unassembled WGS sequence"/>
</dbReference>
<gene>
    <name evidence="1" type="primary">CEF1_1</name>
    <name evidence="1" type="ORF">H4R21_001427</name>
</gene>
<reference evidence="1" key="1">
    <citation type="submission" date="2022-07" db="EMBL/GenBank/DDBJ databases">
        <title>Phylogenomic reconstructions and comparative analyses of Kickxellomycotina fungi.</title>
        <authorList>
            <person name="Reynolds N.K."/>
            <person name="Stajich J.E."/>
            <person name="Barry K."/>
            <person name="Grigoriev I.V."/>
            <person name="Crous P."/>
            <person name="Smith M.E."/>
        </authorList>
    </citation>
    <scope>NUCLEOTIDE SEQUENCE</scope>
    <source>
        <strain evidence="1">BCRC 34780</strain>
    </source>
</reference>